<feature type="domain" description="Phospholipase A2-like" evidence="6">
    <location>
        <begin position="3"/>
        <end position="46"/>
    </location>
</feature>
<feature type="region of interest" description="Disordered" evidence="5">
    <location>
        <begin position="130"/>
        <end position="210"/>
    </location>
</feature>
<dbReference type="InterPro" id="IPR013607">
    <property type="entry name" value="Phospholipase_A2-like"/>
</dbReference>
<reference evidence="7" key="1">
    <citation type="submission" date="2020-09" db="EMBL/GenBank/DDBJ databases">
        <authorList>
            <person name="Dai Z."/>
            <person name="Yang S."/>
            <person name="Zhang W."/>
        </authorList>
    </citation>
    <scope>NUCLEOTIDE SEQUENCE</scope>
    <source>
        <strain evidence="7">Ybw116par02</strain>
    </source>
</reference>
<evidence type="ECO:0000256" key="3">
    <source>
        <dbReference type="ARBA" id="ARBA00022561"/>
    </source>
</evidence>
<evidence type="ECO:0000256" key="2">
    <source>
        <dbReference type="ARBA" id="ARBA00022431"/>
    </source>
</evidence>
<dbReference type="EMBL" id="MW046599">
    <property type="protein sequence ID" value="QTE04062.1"/>
    <property type="molecule type" value="Genomic_DNA"/>
</dbReference>
<dbReference type="InterPro" id="IPR016184">
    <property type="entry name" value="Capsid/spike_ssDNA_virus"/>
</dbReference>
<keyword evidence="4" id="KW-0946">Virion</keyword>
<dbReference type="SUPFAM" id="SSF88645">
    <property type="entry name" value="ssDNA viruses"/>
    <property type="match status" value="1"/>
</dbReference>
<organism evidence="7">
    <name type="scientific">Phylloscopus inornatus parvoviridae sp</name>
    <dbReference type="NCBI Taxonomy" id="2794539"/>
    <lineage>
        <taxon>Viruses</taxon>
        <taxon>Monodnaviria</taxon>
        <taxon>Shotokuvirae</taxon>
        <taxon>Cossaviricota</taxon>
        <taxon>Quintoviricetes</taxon>
        <taxon>Piccovirales</taxon>
        <taxon>Parvoviridae</taxon>
    </lineage>
</organism>
<dbReference type="GO" id="GO:0039615">
    <property type="term" value="C:T=1 icosahedral viral capsid"/>
    <property type="evidence" value="ECO:0007669"/>
    <property type="project" value="UniProtKB-KW"/>
</dbReference>
<keyword evidence="2" id="KW-1140">T=1 icosahedral capsid protein</keyword>
<name>A0A8A4XE17_9VIRU</name>
<evidence type="ECO:0000256" key="4">
    <source>
        <dbReference type="ARBA" id="ARBA00022844"/>
    </source>
</evidence>
<feature type="compositionally biased region" description="Low complexity" evidence="5">
    <location>
        <begin position="144"/>
        <end position="165"/>
    </location>
</feature>
<feature type="compositionally biased region" description="Polar residues" evidence="5">
    <location>
        <begin position="176"/>
        <end position="190"/>
    </location>
</feature>
<evidence type="ECO:0000256" key="5">
    <source>
        <dbReference type="SAM" id="MobiDB-lite"/>
    </source>
</evidence>
<sequence>MGKGVLFPGYNYLGPGNSLDNGEPVNKVDKVARDHDIAYSRARSKQDIFNSDWKAIKSFGSEFIKSPSIAAASGAVGLGIKTGVERSINKTIYPNNLPGMPKDHNVRLTLQEGTQRKPFYSYKYKKDRQKVGDIPLPKDPEDLPGSPSYSPEASPEPESTASEAVEPMENEDLANSFGSAPSSDGTSPRNPRSVAAGSRGGTSAGAATSGMRGTVELYRGVKQPAHTSFRTYKKQYRLRIINEDIQIKSATSGNKTSLYIRYPYHDIPVNALGFYLSGSEIRELQNYTFVKVKKGKCIAHNKTAVLTFETSSSTSNIGNNNIGIYMNVIDKKINNVRSGQLPDETIMLHEKFWGQPTVKSTSSWSNNVGNILGAQYVVQNFSNLFEYETPVMEKSSNNKDPWYDNNEMRIPYFDINPFIEKRFNASFNEGVFDVWEWDFDEHIFSLNEVNNFDNLMGTGQATELWSHETMPVHAFEVADHVPLSTTGRANINSTFVGSAAPGSLAVDSLSRFRNPEVGAAYPIHDRARNNNRGLPPSWVFGIEPLYTHKGNKNEIVPCFVDIILDVELTIELSMGCDYINQQKPTWWTPNYKHPKLTMSSTATVTNGAATNTHRGQYSVGNEILIHDTRQYIAKIGNKSMRPQDDQYTKNSFTSKTHRDKRAASNALRDELVKASVDIERPITRAWLNDRLKDVDTRIPSEISKAEIEKVTKYTKAQKAVLEDRMGTARR</sequence>
<evidence type="ECO:0000259" key="6">
    <source>
        <dbReference type="Pfam" id="PF08398"/>
    </source>
</evidence>
<reference evidence="7" key="2">
    <citation type="journal article" date="2022" name="Gigascience">
        <title>Parvovirus dark matter in the cloaca of wild birds.</title>
        <authorList>
            <person name="Dai Z."/>
            <person name="Wang H."/>
            <person name="Wu H."/>
            <person name="Zhang Q."/>
            <person name="Ji L."/>
            <person name="Wang X."/>
            <person name="Shen Q."/>
            <person name="Yang S."/>
            <person name="Ma X."/>
            <person name="Shan T."/>
            <person name="Zhang W."/>
        </authorList>
    </citation>
    <scope>NUCLEOTIDE SEQUENCE</scope>
    <source>
        <strain evidence="7">Ybw116par02</strain>
    </source>
</reference>
<protein>
    <submittedName>
        <fullName evidence="7">VP</fullName>
    </submittedName>
</protein>
<accession>A0A8A4XE17</accession>
<evidence type="ECO:0000256" key="1">
    <source>
        <dbReference type="ARBA" id="ARBA00004328"/>
    </source>
</evidence>
<proteinExistence type="predicted"/>
<dbReference type="GO" id="GO:0005198">
    <property type="term" value="F:structural molecule activity"/>
    <property type="evidence" value="ECO:0007669"/>
    <property type="project" value="InterPro"/>
</dbReference>
<feature type="region of interest" description="Disordered" evidence="5">
    <location>
        <begin position="640"/>
        <end position="663"/>
    </location>
</feature>
<dbReference type="Pfam" id="PF08398">
    <property type="entry name" value="Phospholip_A2_4"/>
    <property type="match status" value="1"/>
</dbReference>
<evidence type="ECO:0000313" key="7">
    <source>
        <dbReference type="EMBL" id="QTE04062.1"/>
    </source>
</evidence>
<keyword evidence="3" id="KW-0167">Capsid protein</keyword>
<comment type="subcellular location">
    <subcellularLocation>
        <location evidence="1">Virion</location>
    </subcellularLocation>
</comment>